<dbReference type="InterPro" id="IPR000719">
    <property type="entry name" value="Prot_kinase_dom"/>
</dbReference>
<dbReference type="AlphaFoldDB" id="A0A835YFX3"/>
<dbReference type="InterPro" id="IPR008271">
    <property type="entry name" value="Ser/Thr_kinase_AS"/>
</dbReference>
<gene>
    <name evidence="3" type="ORF">HYH03_000659</name>
</gene>
<dbReference type="EMBL" id="JAEHOE010000001">
    <property type="protein sequence ID" value="KAG2502172.1"/>
    <property type="molecule type" value="Genomic_DNA"/>
</dbReference>
<dbReference type="Proteomes" id="UP000612055">
    <property type="component" value="Unassembled WGS sequence"/>
</dbReference>
<dbReference type="PROSITE" id="PS00108">
    <property type="entry name" value="PROTEIN_KINASE_ST"/>
    <property type="match status" value="1"/>
</dbReference>
<comment type="caution">
    <text evidence="3">The sequence shown here is derived from an EMBL/GenBank/DDBJ whole genome shotgun (WGS) entry which is preliminary data.</text>
</comment>
<dbReference type="SMART" id="SM00220">
    <property type="entry name" value="S_TKc"/>
    <property type="match status" value="1"/>
</dbReference>
<dbReference type="PANTHER" id="PTHR44329:SF261">
    <property type="entry name" value="ZINC FINGER CONTAINING PROTEIN KINASE-RELATED"/>
    <property type="match status" value="1"/>
</dbReference>
<accession>A0A835YFX3</accession>
<reference evidence="3" key="1">
    <citation type="journal article" date="2020" name="bioRxiv">
        <title>Comparative genomics of Chlamydomonas.</title>
        <authorList>
            <person name="Craig R.J."/>
            <person name="Hasan A.R."/>
            <person name="Ness R.W."/>
            <person name="Keightley P.D."/>
        </authorList>
    </citation>
    <scope>NUCLEOTIDE SEQUENCE</scope>
    <source>
        <strain evidence="3">CCAP 11/70</strain>
    </source>
</reference>
<evidence type="ECO:0000256" key="1">
    <source>
        <dbReference type="SAM" id="MobiDB-lite"/>
    </source>
</evidence>
<evidence type="ECO:0000313" key="3">
    <source>
        <dbReference type="EMBL" id="KAG2502172.1"/>
    </source>
</evidence>
<dbReference type="OrthoDB" id="1668230at2759"/>
<feature type="compositionally biased region" description="Low complexity" evidence="1">
    <location>
        <begin position="748"/>
        <end position="784"/>
    </location>
</feature>
<evidence type="ECO:0000259" key="2">
    <source>
        <dbReference type="PROSITE" id="PS50011"/>
    </source>
</evidence>
<dbReference type="Pfam" id="PF07714">
    <property type="entry name" value="PK_Tyr_Ser-Thr"/>
    <property type="match status" value="1"/>
</dbReference>
<evidence type="ECO:0000313" key="4">
    <source>
        <dbReference type="Proteomes" id="UP000612055"/>
    </source>
</evidence>
<dbReference type="PROSITE" id="PS50011">
    <property type="entry name" value="PROTEIN_KINASE_DOM"/>
    <property type="match status" value="1"/>
</dbReference>
<keyword evidence="4" id="KW-1185">Reference proteome</keyword>
<dbReference type="InterPro" id="IPR051681">
    <property type="entry name" value="Ser/Thr_Kinases-Pseudokinases"/>
</dbReference>
<organism evidence="3 4">
    <name type="scientific">Edaphochlamys debaryana</name>
    <dbReference type="NCBI Taxonomy" id="47281"/>
    <lineage>
        <taxon>Eukaryota</taxon>
        <taxon>Viridiplantae</taxon>
        <taxon>Chlorophyta</taxon>
        <taxon>core chlorophytes</taxon>
        <taxon>Chlorophyceae</taxon>
        <taxon>CS clade</taxon>
        <taxon>Chlamydomonadales</taxon>
        <taxon>Chlamydomonadales incertae sedis</taxon>
        <taxon>Edaphochlamys</taxon>
    </lineage>
</organism>
<feature type="region of interest" description="Disordered" evidence="1">
    <location>
        <begin position="748"/>
        <end position="793"/>
    </location>
</feature>
<dbReference type="GO" id="GO:0005524">
    <property type="term" value="F:ATP binding"/>
    <property type="evidence" value="ECO:0007669"/>
    <property type="project" value="InterPro"/>
</dbReference>
<feature type="region of interest" description="Disordered" evidence="1">
    <location>
        <begin position="966"/>
        <end position="991"/>
    </location>
</feature>
<dbReference type="InterPro" id="IPR001245">
    <property type="entry name" value="Ser-Thr/Tyr_kinase_cat_dom"/>
</dbReference>
<proteinExistence type="predicted"/>
<feature type="compositionally biased region" description="Low complexity" evidence="1">
    <location>
        <begin position="966"/>
        <end position="975"/>
    </location>
</feature>
<dbReference type="PANTHER" id="PTHR44329">
    <property type="entry name" value="SERINE/THREONINE-PROTEIN KINASE TNNI3K-RELATED"/>
    <property type="match status" value="1"/>
</dbReference>
<dbReference type="GO" id="GO:0004674">
    <property type="term" value="F:protein serine/threonine kinase activity"/>
    <property type="evidence" value="ECO:0007669"/>
    <property type="project" value="TreeGrafter"/>
</dbReference>
<dbReference type="SUPFAM" id="SSF56112">
    <property type="entry name" value="Protein kinase-like (PK-like)"/>
    <property type="match status" value="1"/>
</dbReference>
<name>A0A835YFX3_9CHLO</name>
<dbReference type="InterPro" id="IPR011009">
    <property type="entry name" value="Kinase-like_dom_sf"/>
</dbReference>
<protein>
    <recommendedName>
        <fullName evidence="2">Protein kinase domain-containing protein</fullName>
    </recommendedName>
</protein>
<sequence>MEALVSKMLAHPYLVQTFDYAMARLDDSLEVAACAPSRTGSLATVVPSSFPSSPSALAPAAIPRAPEAAGLSPFTSLAAAEGAVAANCSAVGVEASGDSFEGSPPEEPHRAPRPVDCVGLLKQLGAGAGKFVVQIVSEWCDEGTLHGAIRKGVFKSQGRRTRTWALRALLRTAREVALGMCHLHSLGIIHGDLKPSNVLLKSSRIDSRGFVAKVGDFGLSRLCGAKEYVETAEWGTVPYMAGEYLDNKLCKSSDVYSFGVLLWQMYTGKAPFAGHHEAQVAVGVMMGNLALEWPPNMPPPLTRLGQACCRHEPDQRPTFKEVVVALSGLEAQVRDAHARAKARMQMAGASQRATGAGLGGMGPSTTPLGFGAMSSATAYPSAAPPYGGTASMVSYPRMEQRSYSLDHQPLLEAVHVPGMGAHAYAGAVFGPNATHGSMMFDGPLQLSSNQEMLFPNGDANSMMLPPNYYGAATADTMDASFGSIGPQSVLALGVAAANGSPAAALAGATTSPLAPSTFGASPLAPGGVSVATPSAYATLFSQLPNGGSWGSHGGALPGAYMAGFAAGMRGGFAPPDELAAPPPPDPGMWCAHAQGQGQGQASAFAMLVAGQASEPWTSAAVPIAQPPTGVSVVLDRRSSNSGNAATTAGASSFAHYGSSATHTTLGASFSASQFSGASAKFLATTGMPGTGSLASGTAGSGVPPGCSMPPPPPCVAWSSRLWSSAGQSGQFGLERGGSIPLQGYPQGQPGVPQCQAHAQAQPQGHPHGGMVQSQSASSFAPWGAAGSGSGSSGVRTLAAHMRGGRPVQSSGRENSFGGGLPLCAVPEGGSGSCSGAANYNPNCIAALAAAHLPAPPTMAPPLAVHLSVAVPPPMGAPQIPSPQHHGLDASLQPQQQQAAAAFGYRTLPGYGSPAAWQQVRKVHGQGPYLASPGAPTVMGSAAARRGSVGPVLQHVPEDTADEIEAGAYEAASAGNSGSGSGLGSAAAALRP</sequence>
<feature type="domain" description="Protein kinase" evidence="2">
    <location>
        <begin position="1"/>
        <end position="329"/>
    </location>
</feature>
<dbReference type="Gene3D" id="1.10.510.10">
    <property type="entry name" value="Transferase(Phosphotransferase) domain 1"/>
    <property type="match status" value="1"/>
</dbReference>